<gene>
    <name evidence="1" type="ORF">DEBURN_LOCUS7043</name>
</gene>
<dbReference type="OrthoDB" id="2356214at2759"/>
<comment type="caution">
    <text evidence="1">The sequence shown here is derived from an EMBL/GenBank/DDBJ whole genome shotgun (WGS) entry which is preliminary data.</text>
</comment>
<accession>A0A9N9B028</accession>
<proteinExistence type="predicted"/>
<sequence>MGEGILIHQTSYIKLTDRGHKEKFITVWCPNDQMALFINKDIKLTMKQKLLKKLVKRRRNFVKKLRKFFNKPKPEDDMDFCCYGN</sequence>
<evidence type="ECO:0000313" key="2">
    <source>
        <dbReference type="Proteomes" id="UP000789706"/>
    </source>
</evidence>
<dbReference type="EMBL" id="CAJVPK010000796">
    <property type="protein sequence ID" value="CAG8549854.1"/>
    <property type="molecule type" value="Genomic_DNA"/>
</dbReference>
<dbReference type="Proteomes" id="UP000789706">
    <property type="component" value="Unassembled WGS sequence"/>
</dbReference>
<dbReference type="AlphaFoldDB" id="A0A9N9B028"/>
<evidence type="ECO:0000313" key="1">
    <source>
        <dbReference type="EMBL" id="CAG8549854.1"/>
    </source>
</evidence>
<protein>
    <submittedName>
        <fullName evidence="1">9383_t:CDS:1</fullName>
    </submittedName>
</protein>
<organism evidence="1 2">
    <name type="scientific">Diversispora eburnea</name>
    <dbReference type="NCBI Taxonomy" id="1213867"/>
    <lineage>
        <taxon>Eukaryota</taxon>
        <taxon>Fungi</taxon>
        <taxon>Fungi incertae sedis</taxon>
        <taxon>Mucoromycota</taxon>
        <taxon>Glomeromycotina</taxon>
        <taxon>Glomeromycetes</taxon>
        <taxon>Diversisporales</taxon>
        <taxon>Diversisporaceae</taxon>
        <taxon>Diversispora</taxon>
    </lineage>
</organism>
<keyword evidence="2" id="KW-1185">Reference proteome</keyword>
<name>A0A9N9B028_9GLOM</name>
<reference evidence="1" key="1">
    <citation type="submission" date="2021-06" db="EMBL/GenBank/DDBJ databases">
        <authorList>
            <person name="Kallberg Y."/>
            <person name="Tangrot J."/>
            <person name="Rosling A."/>
        </authorList>
    </citation>
    <scope>NUCLEOTIDE SEQUENCE</scope>
    <source>
        <strain evidence="1">AZ414A</strain>
    </source>
</reference>